<dbReference type="CDD" id="cd06587">
    <property type="entry name" value="VOC"/>
    <property type="match status" value="1"/>
</dbReference>
<dbReference type="InterPro" id="IPR004360">
    <property type="entry name" value="Glyas_Fos-R_dOase_dom"/>
</dbReference>
<accession>A0A2S2E461</accession>
<keyword evidence="3" id="KW-1185">Reference proteome</keyword>
<dbReference type="AlphaFoldDB" id="A0A2S2E461"/>
<dbReference type="InterPro" id="IPR037523">
    <property type="entry name" value="VOC_core"/>
</dbReference>
<dbReference type="Gene3D" id="3.10.180.10">
    <property type="entry name" value="2,3-Dihydroxybiphenyl 1,2-Dioxygenase, domain 1"/>
    <property type="match status" value="1"/>
</dbReference>
<name>A0A2S2E461_9ALTE</name>
<proteinExistence type="predicted"/>
<reference evidence="2 3" key="1">
    <citation type="submission" date="2018-05" db="EMBL/GenBank/DDBJ databases">
        <title>Salinimonas sp. HMF8227 Genome sequencing and assembly.</title>
        <authorList>
            <person name="Kang H."/>
            <person name="Kang J."/>
            <person name="Cha I."/>
            <person name="Kim H."/>
            <person name="Joh K."/>
        </authorList>
    </citation>
    <scope>NUCLEOTIDE SEQUENCE [LARGE SCALE GENOMIC DNA]</scope>
    <source>
        <strain evidence="2 3">HMF8227</strain>
    </source>
</reference>
<gene>
    <name evidence="2" type="ORF">HMF8227_01319</name>
</gene>
<protein>
    <recommendedName>
        <fullName evidence="1">VOC domain-containing protein</fullName>
    </recommendedName>
</protein>
<dbReference type="PROSITE" id="PS51819">
    <property type="entry name" value="VOC"/>
    <property type="match status" value="1"/>
</dbReference>
<evidence type="ECO:0000259" key="1">
    <source>
        <dbReference type="PROSITE" id="PS51819"/>
    </source>
</evidence>
<dbReference type="EMBL" id="CP029347">
    <property type="protein sequence ID" value="AWL11797.1"/>
    <property type="molecule type" value="Genomic_DNA"/>
</dbReference>
<evidence type="ECO:0000313" key="2">
    <source>
        <dbReference type="EMBL" id="AWL11797.1"/>
    </source>
</evidence>
<dbReference type="KEGG" id="salh:HMF8227_01319"/>
<sequence>MLNNPEIGAAVFSVKNLKRTRHFYEGILGLEAELTSGHEYPYLVVNTRHMVLVFIEGQEKSCRTPVLVFNIDGHDIYELVEELVKHDVQIIEPVQPAPDGGLTADFQDPDGYVLSFYHSP</sequence>
<dbReference type="Proteomes" id="UP000245728">
    <property type="component" value="Chromosome"/>
</dbReference>
<dbReference type="InterPro" id="IPR029068">
    <property type="entry name" value="Glyas_Bleomycin-R_OHBP_Dase"/>
</dbReference>
<organism evidence="2 3">
    <name type="scientific">Saliniradius amylolyticus</name>
    <dbReference type="NCBI Taxonomy" id="2183582"/>
    <lineage>
        <taxon>Bacteria</taxon>
        <taxon>Pseudomonadati</taxon>
        <taxon>Pseudomonadota</taxon>
        <taxon>Gammaproteobacteria</taxon>
        <taxon>Alteromonadales</taxon>
        <taxon>Alteromonadaceae</taxon>
        <taxon>Saliniradius</taxon>
    </lineage>
</organism>
<dbReference type="SUPFAM" id="SSF54593">
    <property type="entry name" value="Glyoxalase/Bleomycin resistance protein/Dihydroxybiphenyl dioxygenase"/>
    <property type="match status" value="1"/>
</dbReference>
<dbReference type="OrthoDB" id="9812656at2"/>
<dbReference type="RefSeq" id="WP_109339415.1">
    <property type="nucleotide sequence ID" value="NZ_CP029347.1"/>
</dbReference>
<evidence type="ECO:0000313" key="3">
    <source>
        <dbReference type="Proteomes" id="UP000245728"/>
    </source>
</evidence>
<dbReference type="Pfam" id="PF00903">
    <property type="entry name" value="Glyoxalase"/>
    <property type="match status" value="1"/>
</dbReference>
<feature type="domain" description="VOC" evidence="1">
    <location>
        <begin position="6"/>
        <end position="119"/>
    </location>
</feature>